<evidence type="ECO:0000313" key="3">
    <source>
        <dbReference type="Proteomes" id="UP000193240"/>
    </source>
</evidence>
<organism evidence="2 3">
    <name type="scientific">Epicoccum nigrum</name>
    <name type="common">Soil fungus</name>
    <name type="synonym">Epicoccum purpurascens</name>
    <dbReference type="NCBI Taxonomy" id="105696"/>
    <lineage>
        <taxon>Eukaryota</taxon>
        <taxon>Fungi</taxon>
        <taxon>Dikarya</taxon>
        <taxon>Ascomycota</taxon>
        <taxon>Pezizomycotina</taxon>
        <taxon>Dothideomycetes</taxon>
        <taxon>Pleosporomycetidae</taxon>
        <taxon>Pleosporales</taxon>
        <taxon>Pleosporineae</taxon>
        <taxon>Didymellaceae</taxon>
        <taxon>Epicoccum</taxon>
    </lineage>
</organism>
<keyword evidence="3" id="KW-1185">Reference proteome</keyword>
<dbReference type="InParanoid" id="A0A1Y2ME36"/>
<dbReference type="AlphaFoldDB" id="A0A1Y2ME36"/>
<evidence type="ECO:0000313" key="2">
    <source>
        <dbReference type="EMBL" id="OSS54231.1"/>
    </source>
</evidence>
<accession>A0A1Y2ME36</accession>
<feature type="compositionally biased region" description="Basic and acidic residues" evidence="1">
    <location>
        <begin position="55"/>
        <end position="67"/>
    </location>
</feature>
<reference evidence="2 3" key="1">
    <citation type="journal article" date="2017" name="Genome Announc.">
        <title>Genome sequence of the saprophytic ascomycete Epicoccum nigrum ICMP 19927 strain isolated from New Zealand.</title>
        <authorList>
            <person name="Fokin M."/>
            <person name="Fleetwood D."/>
            <person name="Weir B.S."/>
            <person name="Villas-Boas S.G."/>
        </authorList>
    </citation>
    <scope>NUCLEOTIDE SEQUENCE [LARGE SCALE GENOMIC DNA]</scope>
    <source>
        <strain evidence="2 3">ICMP 19927</strain>
    </source>
</reference>
<gene>
    <name evidence="2" type="ORF">B5807_01702</name>
</gene>
<proteinExistence type="predicted"/>
<dbReference type="Proteomes" id="UP000193240">
    <property type="component" value="Unassembled WGS sequence"/>
</dbReference>
<evidence type="ECO:0000256" key="1">
    <source>
        <dbReference type="SAM" id="MobiDB-lite"/>
    </source>
</evidence>
<protein>
    <submittedName>
        <fullName evidence="2">Uncharacterized protein</fullName>
    </submittedName>
</protein>
<feature type="region of interest" description="Disordered" evidence="1">
    <location>
        <begin position="35"/>
        <end position="67"/>
    </location>
</feature>
<name>A0A1Y2ME36_EPING</name>
<dbReference type="EMBL" id="KZ107838">
    <property type="protein sequence ID" value="OSS54231.1"/>
    <property type="molecule type" value="Genomic_DNA"/>
</dbReference>
<sequence>MASPSAAPTGSSGRLLSGVRTGLRNLGTHLRALTTKLKPKPKTSPKTSPAAFDVYLRREGNGLHEEL</sequence>